<protein>
    <submittedName>
        <fullName evidence="2">PRELI/MSF1 domain-containing protein</fullName>
    </submittedName>
</protein>
<sequence length="224" mass="26179">MESTVKIVMRDAIEFSSNMVQQQLRDSRIGYQIRTLQTVESTISREDYRTTWRRLPYCLEKTTELSGEDYRTAWRRLPNSLEKTTVLFGEDYRTVWRRLPYYLKKTTVLLGEDYRTVWRRLPYCLEKTIVLPREDYRTVPFSTYATLARSERSVPGSGCSRRGSTFLLRDRSSASVVVATQGKRAFRDFLAGCSGFVTRFLICFAEFLSALILEQLGSMRHQVK</sequence>
<name>A0A1I8ACZ6_9BILA</name>
<accession>A0A1I8ACZ6</accession>
<evidence type="ECO:0000313" key="1">
    <source>
        <dbReference type="Proteomes" id="UP000095287"/>
    </source>
</evidence>
<dbReference type="Proteomes" id="UP000095287">
    <property type="component" value="Unplaced"/>
</dbReference>
<dbReference type="AlphaFoldDB" id="A0A1I8ACZ6"/>
<dbReference type="WBParaSite" id="L893_g4332.t1">
    <property type="protein sequence ID" value="L893_g4332.t1"/>
    <property type="gene ID" value="L893_g4332"/>
</dbReference>
<keyword evidence="1" id="KW-1185">Reference proteome</keyword>
<reference evidence="2" key="1">
    <citation type="submission" date="2016-11" db="UniProtKB">
        <authorList>
            <consortium name="WormBaseParasite"/>
        </authorList>
    </citation>
    <scope>IDENTIFICATION</scope>
</reference>
<proteinExistence type="predicted"/>
<organism evidence="1 2">
    <name type="scientific">Steinernema glaseri</name>
    <dbReference type="NCBI Taxonomy" id="37863"/>
    <lineage>
        <taxon>Eukaryota</taxon>
        <taxon>Metazoa</taxon>
        <taxon>Ecdysozoa</taxon>
        <taxon>Nematoda</taxon>
        <taxon>Chromadorea</taxon>
        <taxon>Rhabditida</taxon>
        <taxon>Tylenchina</taxon>
        <taxon>Panagrolaimomorpha</taxon>
        <taxon>Strongyloidoidea</taxon>
        <taxon>Steinernematidae</taxon>
        <taxon>Steinernema</taxon>
    </lineage>
</organism>
<evidence type="ECO:0000313" key="2">
    <source>
        <dbReference type="WBParaSite" id="L893_g4332.t1"/>
    </source>
</evidence>